<proteinExistence type="predicted"/>
<dbReference type="PROSITE" id="PS51257">
    <property type="entry name" value="PROKAR_LIPOPROTEIN"/>
    <property type="match status" value="1"/>
</dbReference>
<keyword evidence="4" id="KW-1185">Reference proteome</keyword>
<gene>
    <name evidence="3" type="ORF">GCM10009747_01630</name>
</gene>
<dbReference type="RefSeq" id="WP_232496624.1">
    <property type="nucleotide sequence ID" value="NZ_BAAANH010000001.1"/>
</dbReference>
<dbReference type="Proteomes" id="UP001500506">
    <property type="component" value="Unassembled WGS sequence"/>
</dbReference>
<evidence type="ECO:0000313" key="4">
    <source>
        <dbReference type="Proteomes" id="UP001500506"/>
    </source>
</evidence>
<feature type="chain" id="PRO_5046141192" evidence="2">
    <location>
        <begin position="31"/>
        <end position="245"/>
    </location>
</feature>
<sequence length="245" mass="25684">MPRIHRAGALTALALALAWALTGCFGGSPAAAPAPDAEAPAATAEPTPSAAPVDPLTTVTAIVARPESLELRDASDAVVAEFGYLDDVDQAIDSLTVVFGADPTAEDHPGSSHFSPSTAHRWGAFELWERRYVDRWAEFAGQERTLYKPSFGVIFTGPNSAGVALATEQGVVAGASWAELSAMPGLQINPSGCSGPYLDYTTHEETWPDGTVHEQRFGVDFVVNGDGSSIARVRAPLPIHEDGCA</sequence>
<protein>
    <submittedName>
        <fullName evidence="3">Uncharacterized protein</fullName>
    </submittedName>
</protein>
<feature type="signal peptide" evidence="2">
    <location>
        <begin position="1"/>
        <end position="30"/>
    </location>
</feature>
<feature type="region of interest" description="Disordered" evidence="1">
    <location>
        <begin position="30"/>
        <end position="53"/>
    </location>
</feature>
<feature type="compositionally biased region" description="Low complexity" evidence="1">
    <location>
        <begin position="30"/>
        <end position="52"/>
    </location>
</feature>
<accession>A0ABN2K4G2</accession>
<evidence type="ECO:0000256" key="1">
    <source>
        <dbReference type="SAM" id="MobiDB-lite"/>
    </source>
</evidence>
<evidence type="ECO:0000313" key="3">
    <source>
        <dbReference type="EMBL" id="GAA1748160.1"/>
    </source>
</evidence>
<comment type="caution">
    <text evidence="3">The sequence shown here is derived from an EMBL/GenBank/DDBJ whole genome shotgun (WGS) entry which is preliminary data.</text>
</comment>
<name>A0ABN2K4G2_9MICO</name>
<evidence type="ECO:0000256" key="2">
    <source>
        <dbReference type="SAM" id="SignalP"/>
    </source>
</evidence>
<keyword evidence="2" id="KW-0732">Signal</keyword>
<reference evidence="3 4" key="1">
    <citation type="journal article" date="2019" name="Int. J. Syst. Evol. Microbiol.">
        <title>The Global Catalogue of Microorganisms (GCM) 10K type strain sequencing project: providing services to taxonomists for standard genome sequencing and annotation.</title>
        <authorList>
            <consortium name="The Broad Institute Genomics Platform"/>
            <consortium name="The Broad Institute Genome Sequencing Center for Infectious Disease"/>
            <person name="Wu L."/>
            <person name="Ma J."/>
        </authorList>
    </citation>
    <scope>NUCLEOTIDE SEQUENCE [LARGE SCALE GENOMIC DNA]</scope>
    <source>
        <strain evidence="3 4">JCM 14319</strain>
    </source>
</reference>
<dbReference type="EMBL" id="BAAANH010000001">
    <property type="protein sequence ID" value="GAA1748160.1"/>
    <property type="molecule type" value="Genomic_DNA"/>
</dbReference>
<organism evidence="3 4">
    <name type="scientific">Agromyces humatus</name>
    <dbReference type="NCBI Taxonomy" id="279573"/>
    <lineage>
        <taxon>Bacteria</taxon>
        <taxon>Bacillati</taxon>
        <taxon>Actinomycetota</taxon>
        <taxon>Actinomycetes</taxon>
        <taxon>Micrococcales</taxon>
        <taxon>Microbacteriaceae</taxon>
        <taxon>Agromyces</taxon>
    </lineage>
</organism>